<accession>A0A1V6UMZ0</accession>
<dbReference type="PANTHER" id="PTHR42813">
    <property type="entry name" value="ZINC-TYPE ALCOHOL DEHYDROGENASE-LIKE"/>
    <property type="match status" value="1"/>
</dbReference>
<dbReference type="GO" id="GO:0016491">
    <property type="term" value="F:oxidoreductase activity"/>
    <property type="evidence" value="ECO:0007669"/>
    <property type="project" value="UniProtKB-KW"/>
</dbReference>
<dbReference type="Gene3D" id="3.90.180.10">
    <property type="entry name" value="Medium-chain alcohol dehydrogenases, catalytic domain"/>
    <property type="match status" value="1"/>
</dbReference>
<gene>
    <name evidence="6" type="ORF">PENCOP_c006G02932</name>
</gene>
<dbReference type="InterPro" id="IPR002328">
    <property type="entry name" value="ADH_Zn_CS"/>
</dbReference>
<dbReference type="InterPro" id="IPR036291">
    <property type="entry name" value="NAD(P)-bd_dom_sf"/>
</dbReference>
<proteinExistence type="predicted"/>
<dbReference type="Proteomes" id="UP000191500">
    <property type="component" value="Unassembled WGS sequence"/>
</dbReference>
<dbReference type="STRING" id="36646.A0A1V6UMZ0"/>
<dbReference type="AlphaFoldDB" id="A0A1V6UMZ0"/>
<dbReference type="Pfam" id="PF08240">
    <property type="entry name" value="ADH_N"/>
    <property type="match status" value="1"/>
</dbReference>
<feature type="domain" description="Alcohol dehydrogenase-like N-terminal" evidence="5">
    <location>
        <begin position="65"/>
        <end position="188"/>
    </location>
</feature>
<sequence>MAMTQAANLVEKILGHGDNATVTTDVSSYDNEHGEETGEMIKATTWQGKNRVKVVEMPKPRVIDPGDVIVKVTGSTICGSDLHLYHGAIPQMEKGDVLGHECCGIVDSVGPESKKIKVGERVVVSFPIACGDCKNCRREYYSQCDRTNENTLTNALYGKRTAGMFGYSHFTGGFAGGQAEYIRVPYGDVNLLSIPTEVPDEKALYVSDVIATSWHCVVDTGVKKGDVVAIWGAGPIGQMCAQFSFFHGASRVILIDGGDGAWRLDFVKTKVPMVETINFTDLPRGESVTSQLQKMVEGGPDVALECAAGEYAKGWAHYFEQLLGMETDTSELLNEMITAVRPFGHVGVTGIYAGFTNHFNIGALMQTGVHLMGNGQAPVHKYWKHLMDLIQKNDINPLDMVTHRVRLEDMEKLYAIFNKREMGMQKVFVQTKHSAPPADGAPQLTEL</sequence>
<protein>
    <recommendedName>
        <fullName evidence="5">Alcohol dehydrogenase-like N-terminal domain-containing protein</fullName>
    </recommendedName>
</protein>
<organism evidence="6 7">
    <name type="scientific">Penicillium coprophilum</name>
    <dbReference type="NCBI Taxonomy" id="36646"/>
    <lineage>
        <taxon>Eukaryota</taxon>
        <taxon>Fungi</taxon>
        <taxon>Dikarya</taxon>
        <taxon>Ascomycota</taxon>
        <taxon>Pezizomycotina</taxon>
        <taxon>Eurotiomycetes</taxon>
        <taxon>Eurotiomycetidae</taxon>
        <taxon>Eurotiales</taxon>
        <taxon>Aspergillaceae</taxon>
        <taxon>Penicillium</taxon>
    </lineage>
</organism>
<name>A0A1V6UMZ0_9EURO</name>
<dbReference type="InterPro" id="IPR011032">
    <property type="entry name" value="GroES-like_sf"/>
</dbReference>
<dbReference type="GO" id="GO:0008270">
    <property type="term" value="F:zinc ion binding"/>
    <property type="evidence" value="ECO:0007669"/>
    <property type="project" value="InterPro"/>
</dbReference>
<dbReference type="SUPFAM" id="SSF51735">
    <property type="entry name" value="NAD(P)-binding Rossmann-fold domains"/>
    <property type="match status" value="1"/>
</dbReference>
<dbReference type="InterPro" id="IPR013154">
    <property type="entry name" value="ADH-like_N"/>
</dbReference>
<evidence type="ECO:0000313" key="6">
    <source>
        <dbReference type="EMBL" id="OQE39775.1"/>
    </source>
</evidence>
<dbReference type="SUPFAM" id="SSF50129">
    <property type="entry name" value="GroES-like"/>
    <property type="match status" value="1"/>
</dbReference>
<dbReference type="PANTHER" id="PTHR42813:SF1">
    <property type="entry name" value="DEHYDROGENASE, PUTATIVE (AFU_ORTHOLOGUE AFUA_5G03930)-RELATED"/>
    <property type="match status" value="1"/>
</dbReference>
<keyword evidence="7" id="KW-1185">Reference proteome</keyword>
<dbReference type="PROSITE" id="PS00059">
    <property type="entry name" value="ADH_ZINC"/>
    <property type="match status" value="1"/>
</dbReference>
<keyword evidence="2" id="KW-0479">Metal-binding</keyword>
<comment type="cofactor">
    <cofactor evidence="1">
        <name>Zn(2+)</name>
        <dbReference type="ChEBI" id="CHEBI:29105"/>
    </cofactor>
</comment>
<evidence type="ECO:0000256" key="3">
    <source>
        <dbReference type="ARBA" id="ARBA00022833"/>
    </source>
</evidence>
<dbReference type="Gene3D" id="3.40.50.720">
    <property type="entry name" value="NAD(P)-binding Rossmann-like Domain"/>
    <property type="match status" value="1"/>
</dbReference>
<evidence type="ECO:0000259" key="5">
    <source>
        <dbReference type="Pfam" id="PF08240"/>
    </source>
</evidence>
<evidence type="ECO:0000256" key="2">
    <source>
        <dbReference type="ARBA" id="ARBA00022723"/>
    </source>
</evidence>
<keyword evidence="3" id="KW-0862">Zinc</keyword>
<evidence type="ECO:0000256" key="1">
    <source>
        <dbReference type="ARBA" id="ARBA00001947"/>
    </source>
</evidence>
<reference evidence="7" key="1">
    <citation type="journal article" date="2017" name="Nat. Microbiol.">
        <title>Global analysis of biosynthetic gene clusters reveals vast potential of secondary metabolite production in Penicillium species.</title>
        <authorList>
            <person name="Nielsen J.C."/>
            <person name="Grijseels S."/>
            <person name="Prigent S."/>
            <person name="Ji B."/>
            <person name="Dainat J."/>
            <person name="Nielsen K.F."/>
            <person name="Frisvad J.C."/>
            <person name="Workman M."/>
            <person name="Nielsen J."/>
        </authorList>
    </citation>
    <scope>NUCLEOTIDE SEQUENCE [LARGE SCALE GENOMIC DNA]</scope>
    <source>
        <strain evidence="7">IBT 31321</strain>
    </source>
</reference>
<keyword evidence="4" id="KW-0560">Oxidoreductase</keyword>
<dbReference type="CDD" id="cd08283">
    <property type="entry name" value="FDH_like_1"/>
    <property type="match status" value="1"/>
</dbReference>
<comment type="caution">
    <text evidence="6">The sequence shown here is derived from an EMBL/GenBank/DDBJ whole genome shotgun (WGS) entry which is preliminary data.</text>
</comment>
<evidence type="ECO:0000313" key="7">
    <source>
        <dbReference type="Proteomes" id="UP000191500"/>
    </source>
</evidence>
<dbReference type="EMBL" id="MDDG01000006">
    <property type="protein sequence ID" value="OQE39775.1"/>
    <property type="molecule type" value="Genomic_DNA"/>
</dbReference>
<evidence type="ECO:0000256" key="4">
    <source>
        <dbReference type="ARBA" id="ARBA00023002"/>
    </source>
</evidence>